<dbReference type="PANTHER" id="PTHR25466:SF14">
    <property type="entry name" value="BUTYROPHILIN SUBFAMILY 2 MEMBER A2-LIKE-RELATED"/>
    <property type="match status" value="1"/>
</dbReference>
<dbReference type="EMBL" id="QBIY01012648">
    <property type="protein sequence ID" value="RXN20219.1"/>
    <property type="molecule type" value="Genomic_DNA"/>
</dbReference>
<keyword evidence="7" id="KW-1015">Disulfide bond</keyword>
<evidence type="ECO:0000313" key="14">
    <source>
        <dbReference type="Proteomes" id="UP000290572"/>
    </source>
</evidence>
<protein>
    <submittedName>
        <fullName evidence="13">CD276 antigen-like protein</fullName>
    </submittedName>
</protein>
<keyword evidence="3" id="KW-0812">Transmembrane</keyword>
<dbReference type="GO" id="GO:0007166">
    <property type="term" value="P:cell surface receptor signaling pathway"/>
    <property type="evidence" value="ECO:0007669"/>
    <property type="project" value="TreeGrafter"/>
</dbReference>
<evidence type="ECO:0000256" key="11">
    <source>
        <dbReference type="SAM" id="SignalP"/>
    </source>
</evidence>
<organism evidence="13 14">
    <name type="scientific">Labeo rohita</name>
    <name type="common">Indian major carp</name>
    <name type="synonym">Cyprinus rohita</name>
    <dbReference type="NCBI Taxonomy" id="84645"/>
    <lineage>
        <taxon>Eukaryota</taxon>
        <taxon>Metazoa</taxon>
        <taxon>Chordata</taxon>
        <taxon>Craniata</taxon>
        <taxon>Vertebrata</taxon>
        <taxon>Euteleostomi</taxon>
        <taxon>Actinopterygii</taxon>
        <taxon>Neopterygii</taxon>
        <taxon>Teleostei</taxon>
        <taxon>Ostariophysi</taxon>
        <taxon>Cypriniformes</taxon>
        <taxon>Cyprinidae</taxon>
        <taxon>Labeoninae</taxon>
        <taxon>Labeonini</taxon>
        <taxon>Labeo</taxon>
    </lineage>
</organism>
<keyword evidence="5" id="KW-1133">Transmembrane helix</keyword>
<evidence type="ECO:0000256" key="6">
    <source>
        <dbReference type="ARBA" id="ARBA00023136"/>
    </source>
</evidence>
<keyword evidence="4 11" id="KW-0732">Signal</keyword>
<dbReference type="SUPFAM" id="SSF48726">
    <property type="entry name" value="Immunoglobulin"/>
    <property type="match status" value="1"/>
</dbReference>
<evidence type="ECO:0000256" key="8">
    <source>
        <dbReference type="ARBA" id="ARBA00023170"/>
    </source>
</evidence>
<dbReference type="InterPro" id="IPR013106">
    <property type="entry name" value="Ig_V-set"/>
</dbReference>
<dbReference type="InterPro" id="IPR051713">
    <property type="entry name" value="T-cell_Activation_Regulation"/>
</dbReference>
<evidence type="ECO:0000256" key="2">
    <source>
        <dbReference type="ARBA" id="ARBA00022475"/>
    </source>
</evidence>
<dbReference type="InterPro" id="IPR007110">
    <property type="entry name" value="Ig-like_dom"/>
</dbReference>
<feature type="chain" id="PRO_5019822136" evidence="11">
    <location>
        <begin position="22"/>
        <end position="206"/>
    </location>
</feature>
<dbReference type="GO" id="GO:0071222">
    <property type="term" value="P:cellular response to lipopolysaccharide"/>
    <property type="evidence" value="ECO:0007669"/>
    <property type="project" value="TreeGrafter"/>
</dbReference>
<dbReference type="GO" id="GO:0009897">
    <property type="term" value="C:external side of plasma membrane"/>
    <property type="evidence" value="ECO:0007669"/>
    <property type="project" value="TreeGrafter"/>
</dbReference>
<evidence type="ECO:0000256" key="10">
    <source>
        <dbReference type="ARBA" id="ARBA00023319"/>
    </source>
</evidence>
<dbReference type="FunFam" id="2.60.40.10:FF:000142">
    <property type="entry name" value="V-set domain-containing T-cell activation inhibitor 1"/>
    <property type="match status" value="1"/>
</dbReference>
<dbReference type="PROSITE" id="PS50835">
    <property type="entry name" value="IG_LIKE"/>
    <property type="match status" value="1"/>
</dbReference>
<dbReference type="PANTHER" id="PTHR25466">
    <property type="entry name" value="T-LYMPHOCYTE ACTIVATION ANTIGEN"/>
    <property type="match status" value="1"/>
</dbReference>
<dbReference type="Pfam" id="PF07686">
    <property type="entry name" value="V-set"/>
    <property type="match status" value="1"/>
</dbReference>
<feature type="signal peptide" evidence="11">
    <location>
        <begin position="1"/>
        <end position="21"/>
    </location>
</feature>
<evidence type="ECO:0000313" key="13">
    <source>
        <dbReference type="EMBL" id="RXN20219.1"/>
    </source>
</evidence>
<dbReference type="Gene3D" id="2.60.40.10">
    <property type="entry name" value="Immunoglobulins"/>
    <property type="match status" value="1"/>
</dbReference>
<keyword evidence="14" id="KW-1185">Reference proteome</keyword>
<dbReference type="GO" id="GO:0031295">
    <property type="term" value="P:T cell costimulation"/>
    <property type="evidence" value="ECO:0007669"/>
    <property type="project" value="TreeGrafter"/>
</dbReference>
<dbReference type="GO" id="GO:0042130">
    <property type="term" value="P:negative regulation of T cell proliferation"/>
    <property type="evidence" value="ECO:0007669"/>
    <property type="project" value="TreeGrafter"/>
</dbReference>
<evidence type="ECO:0000256" key="7">
    <source>
        <dbReference type="ARBA" id="ARBA00023157"/>
    </source>
</evidence>
<evidence type="ECO:0000256" key="1">
    <source>
        <dbReference type="ARBA" id="ARBA00004251"/>
    </source>
</evidence>
<comment type="caution">
    <text evidence="13">The sequence shown here is derived from an EMBL/GenBank/DDBJ whole genome shotgun (WGS) entry which is preliminary data.</text>
</comment>
<feature type="domain" description="Ig-like" evidence="12">
    <location>
        <begin position="102"/>
        <end position="193"/>
    </location>
</feature>
<evidence type="ECO:0000256" key="4">
    <source>
        <dbReference type="ARBA" id="ARBA00022729"/>
    </source>
</evidence>
<evidence type="ECO:0000259" key="12">
    <source>
        <dbReference type="PROSITE" id="PS50835"/>
    </source>
</evidence>
<dbReference type="Proteomes" id="UP000290572">
    <property type="component" value="Unassembled WGS sequence"/>
</dbReference>
<gene>
    <name evidence="13" type="ORF">ROHU_025078</name>
</gene>
<dbReference type="SMART" id="SM00409">
    <property type="entry name" value="IG"/>
    <property type="match status" value="1"/>
</dbReference>
<dbReference type="GO" id="GO:0006955">
    <property type="term" value="P:immune response"/>
    <property type="evidence" value="ECO:0007669"/>
    <property type="project" value="TreeGrafter"/>
</dbReference>
<dbReference type="GO" id="GO:0042102">
    <property type="term" value="P:positive regulation of T cell proliferation"/>
    <property type="evidence" value="ECO:0007669"/>
    <property type="project" value="TreeGrafter"/>
</dbReference>
<sequence length="206" mass="23459">MVVKHWYIVFVFLLHFTDCFSAPVVTVEGFVGGSAVFPCNIEGQNRIQDINVHWRDTKGKTVYDITGGIGTVEKQDLNCCFIRVFVVLSAVYLQVTTETVIGDSVVLPCSSAKHDLKDTDVHWRDNNDNIVYDIIKGKDSVANQQKRYKNRAETFPEEYERGNFSIKLNNLTHTDAGRYSCYITPSDEQKTIQLIINGVRNWMINV</sequence>
<accession>A0A498MG54</accession>
<dbReference type="InterPro" id="IPR003599">
    <property type="entry name" value="Ig_sub"/>
</dbReference>
<dbReference type="InterPro" id="IPR013783">
    <property type="entry name" value="Ig-like_fold"/>
</dbReference>
<dbReference type="InterPro" id="IPR036179">
    <property type="entry name" value="Ig-like_dom_sf"/>
</dbReference>
<evidence type="ECO:0000256" key="3">
    <source>
        <dbReference type="ARBA" id="ARBA00022692"/>
    </source>
</evidence>
<dbReference type="AlphaFoldDB" id="A0A498MG54"/>
<keyword evidence="2" id="KW-1003">Cell membrane</keyword>
<keyword evidence="10" id="KW-0393">Immunoglobulin domain</keyword>
<name>A0A498MG54_LABRO</name>
<reference evidence="13 14" key="1">
    <citation type="submission" date="2018-03" db="EMBL/GenBank/DDBJ databases">
        <title>Draft genome sequence of Rohu Carp (Labeo rohita).</title>
        <authorList>
            <person name="Das P."/>
            <person name="Kushwaha B."/>
            <person name="Joshi C.G."/>
            <person name="Kumar D."/>
            <person name="Nagpure N.S."/>
            <person name="Sahoo L."/>
            <person name="Das S.P."/>
            <person name="Bit A."/>
            <person name="Patnaik S."/>
            <person name="Meher P.K."/>
            <person name="Jayasankar P."/>
            <person name="Koringa P.G."/>
            <person name="Patel N.V."/>
            <person name="Hinsu A.T."/>
            <person name="Kumar R."/>
            <person name="Pandey M."/>
            <person name="Agarwal S."/>
            <person name="Srivastava S."/>
            <person name="Singh M."/>
            <person name="Iquebal M.A."/>
            <person name="Jaiswal S."/>
            <person name="Angadi U.B."/>
            <person name="Kumar N."/>
            <person name="Raza M."/>
            <person name="Shah T.M."/>
            <person name="Rai A."/>
            <person name="Jena J.K."/>
        </authorList>
    </citation>
    <scope>NUCLEOTIDE SEQUENCE [LARGE SCALE GENOMIC DNA]</scope>
    <source>
        <strain evidence="13">DASCIFA01</strain>
        <tissue evidence="13">Testis</tissue>
    </source>
</reference>
<comment type="subcellular location">
    <subcellularLocation>
        <location evidence="1">Cell membrane</location>
        <topology evidence="1">Single-pass type I membrane protein</topology>
    </subcellularLocation>
</comment>
<keyword evidence="9" id="KW-0325">Glycoprotein</keyword>
<proteinExistence type="predicted"/>
<keyword evidence="8" id="KW-0675">Receptor</keyword>
<evidence type="ECO:0000256" key="5">
    <source>
        <dbReference type="ARBA" id="ARBA00022989"/>
    </source>
</evidence>
<keyword evidence="6" id="KW-0472">Membrane</keyword>
<evidence type="ECO:0000256" key="9">
    <source>
        <dbReference type="ARBA" id="ARBA00023180"/>
    </source>
</evidence>